<dbReference type="GO" id="GO:0005634">
    <property type="term" value="C:nucleus"/>
    <property type="evidence" value="ECO:0007669"/>
    <property type="project" value="UniProtKB-SubCell"/>
</dbReference>
<comment type="caution">
    <text evidence="6">The sequence shown here is derived from an EMBL/GenBank/DDBJ whole genome shotgun (WGS) entry which is preliminary data.</text>
</comment>
<evidence type="ECO:0000256" key="1">
    <source>
        <dbReference type="ARBA" id="ARBA00004584"/>
    </source>
</evidence>
<evidence type="ECO:0000259" key="5">
    <source>
        <dbReference type="PROSITE" id="PS51015"/>
    </source>
</evidence>
<feature type="region of interest" description="Disordered" evidence="4">
    <location>
        <begin position="240"/>
        <end position="265"/>
    </location>
</feature>
<evidence type="ECO:0000256" key="4">
    <source>
        <dbReference type="SAM" id="MobiDB-lite"/>
    </source>
</evidence>
<dbReference type="GO" id="GO:0003690">
    <property type="term" value="F:double-stranded DNA binding"/>
    <property type="evidence" value="ECO:0007669"/>
    <property type="project" value="TreeGrafter"/>
</dbReference>
<evidence type="ECO:0000256" key="3">
    <source>
        <dbReference type="PROSITE-ProRule" id="PRU00358"/>
    </source>
</evidence>
<dbReference type="GO" id="GO:0000775">
    <property type="term" value="C:chromosome, centromeric region"/>
    <property type="evidence" value="ECO:0007669"/>
    <property type="project" value="UniProtKB-SubCell"/>
</dbReference>
<reference evidence="6 7" key="1">
    <citation type="journal article" date="2018" name="Nat. Genet.">
        <title>The Rosa genome provides new insights in the design of modern roses.</title>
        <authorList>
            <person name="Bendahmane M."/>
        </authorList>
    </citation>
    <scope>NUCLEOTIDE SEQUENCE [LARGE SCALE GENOMIC DNA]</scope>
    <source>
        <strain evidence="7">cv. Old Blush</strain>
    </source>
</reference>
<feature type="domain" description="YDG" evidence="5">
    <location>
        <begin position="176"/>
        <end position="317"/>
    </location>
</feature>
<keyword evidence="7" id="KW-1185">Reference proteome</keyword>
<dbReference type="InterPro" id="IPR051357">
    <property type="entry name" value="H3K9_HMTase_SUVAR3-9"/>
</dbReference>
<dbReference type="Gene3D" id="2.30.280.10">
    <property type="entry name" value="SRA-YDG"/>
    <property type="match status" value="1"/>
</dbReference>
<keyword evidence="6" id="KW-0489">Methyltransferase</keyword>
<dbReference type="SMART" id="SM00466">
    <property type="entry name" value="SRA"/>
    <property type="match status" value="1"/>
</dbReference>
<dbReference type="SUPFAM" id="SSF88697">
    <property type="entry name" value="PUA domain-like"/>
    <property type="match status" value="1"/>
</dbReference>
<dbReference type="Gramene" id="PRQ59728">
    <property type="protein sequence ID" value="PRQ59728"/>
    <property type="gene ID" value="RchiOBHm_Chr1g0373401"/>
</dbReference>
<dbReference type="GO" id="GO:0042054">
    <property type="term" value="F:histone methyltransferase activity"/>
    <property type="evidence" value="ECO:0007669"/>
    <property type="project" value="TreeGrafter"/>
</dbReference>
<dbReference type="EC" id="2.1.1.43" evidence="6"/>
<gene>
    <name evidence="6" type="ORF">RchiOBHm_Chr1g0373401</name>
</gene>
<dbReference type="GO" id="GO:0032259">
    <property type="term" value="P:methylation"/>
    <property type="evidence" value="ECO:0007669"/>
    <property type="project" value="UniProtKB-KW"/>
</dbReference>
<protein>
    <submittedName>
        <fullName evidence="6">Putative histone-lysine N-methyltransferase</fullName>
        <ecNumber evidence="6">2.1.1.43</ecNumber>
    </submittedName>
</protein>
<sequence length="329" mass="36993">MVTLKTPEKENGFRPNFKRPRGYTVRDFPEGCGRFVAPVQPSECEEGDEDMNTLARNNCSLPSPRVDLDVVRDFPKGCGPTVVSSLKDAEEKSLVPDVKECEQRVVGHKLSVASVVDKAHNKVKKALAAYQETLSEMGGECDANFNRLKGWKLYVEAAMYLKKRHKWVNNTKKQTGDIPGVKVGDKFRYRPELAIVGLHSHFQCGIDYMTQDGEMIATSIVESGRYANETESPDVMIYTGQGGNPKVSKGEPIDQKPDRGNRALMNSKAAGNPVRVIRSYKFREESGYVYDGLYIVDDFWRERGVYGKFVFRFSLRRISGQPKLTVCNS</sequence>
<evidence type="ECO:0000313" key="6">
    <source>
        <dbReference type="EMBL" id="PRQ59728.1"/>
    </source>
</evidence>
<dbReference type="InterPro" id="IPR003105">
    <property type="entry name" value="SRA_YDG"/>
</dbReference>
<keyword evidence="6" id="KW-0808">Transferase</keyword>
<dbReference type="PROSITE" id="PS51015">
    <property type="entry name" value="YDG"/>
    <property type="match status" value="1"/>
</dbReference>
<evidence type="ECO:0000313" key="7">
    <source>
        <dbReference type="Proteomes" id="UP000238479"/>
    </source>
</evidence>
<dbReference type="EMBL" id="PDCK01000039">
    <property type="protein sequence ID" value="PRQ59728.1"/>
    <property type="molecule type" value="Genomic_DNA"/>
</dbReference>
<feature type="compositionally biased region" description="Basic and acidic residues" evidence="4">
    <location>
        <begin position="248"/>
        <end position="261"/>
    </location>
</feature>
<dbReference type="AlphaFoldDB" id="A0A2P6SM07"/>
<dbReference type="PANTHER" id="PTHR45660:SF46">
    <property type="entry name" value="HISTONE-LYSINE N-METHYLTRANSFERASE, H3 LYSINE-9 SPECIFIC SUVH6"/>
    <property type="match status" value="1"/>
</dbReference>
<dbReference type="Proteomes" id="UP000238479">
    <property type="component" value="Chromosome 1"/>
</dbReference>
<dbReference type="PANTHER" id="PTHR45660">
    <property type="entry name" value="HISTONE-LYSINE N-METHYLTRANSFERASE SETMAR"/>
    <property type="match status" value="1"/>
</dbReference>
<keyword evidence="2 3" id="KW-0539">Nucleus</keyword>
<dbReference type="OrthoDB" id="5792673at2759"/>
<dbReference type="Pfam" id="PF02182">
    <property type="entry name" value="SAD_SRA"/>
    <property type="match status" value="1"/>
</dbReference>
<dbReference type="InterPro" id="IPR036987">
    <property type="entry name" value="SRA-YDG_sf"/>
</dbReference>
<comment type="subcellular location">
    <subcellularLocation>
        <location evidence="1">Chromosome</location>
        <location evidence="1">Centromere</location>
    </subcellularLocation>
    <subcellularLocation>
        <location evidence="3">Nucleus</location>
    </subcellularLocation>
</comment>
<evidence type="ECO:0000256" key="2">
    <source>
        <dbReference type="ARBA" id="ARBA00023242"/>
    </source>
</evidence>
<dbReference type="InterPro" id="IPR015947">
    <property type="entry name" value="PUA-like_sf"/>
</dbReference>
<accession>A0A2P6SM07</accession>
<dbReference type="STRING" id="74649.A0A2P6SM07"/>
<name>A0A2P6SM07_ROSCH</name>
<proteinExistence type="predicted"/>
<organism evidence="6 7">
    <name type="scientific">Rosa chinensis</name>
    <name type="common">China rose</name>
    <dbReference type="NCBI Taxonomy" id="74649"/>
    <lineage>
        <taxon>Eukaryota</taxon>
        <taxon>Viridiplantae</taxon>
        <taxon>Streptophyta</taxon>
        <taxon>Embryophyta</taxon>
        <taxon>Tracheophyta</taxon>
        <taxon>Spermatophyta</taxon>
        <taxon>Magnoliopsida</taxon>
        <taxon>eudicotyledons</taxon>
        <taxon>Gunneridae</taxon>
        <taxon>Pentapetalae</taxon>
        <taxon>rosids</taxon>
        <taxon>fabids</taxon>
        <taxon>Rosales</taxon>
        <taxon>Rosaceae</taxon>
        <taxon>Rosoideae</taxon>
        <taxon>Rosoideae incertae sedis</taxon>
        <taxon>Rosa</taxon>
    </lineage>
</organism>